<protein>
    <submittedName>
        <fullName evidence="2">Uncharacterized protein</fullName>
    </submittedName>
</protein>
<proteinExistence type="predicted"/>
<keyword evidence="1" id="KW-0472">Membrane</keyword>
<dbReference type="EMBL" id="NESQ01000006">
    <property type="protein sequence ID" value="PUU83893.1"/>
    <property type="molecule type" value="Genomic_DNA"/>
</dbReference>
<name>A0A2T7A849_TUBBO</name>
<evidence type="ECO:0000313" key="3">
    <source>
        <dbReference type="Proteomes" id="UP000244722"/>
    </source>
</evidence>
<dbReference type="AlphaFoldDB" id="A0A2T7A849"/>
<dbReference type="Proteomes" id="UP000244722">
    <property type="component" value="Unassembled WGS sequence"/>
</dbReference>
<reference evidence="2 3" key="1">
    <citation type="submission" date="2017-04" db="EMBL/GenBank/DDBJ databases">
        <title>Draft genome sequence of Tuber borchii Vittad., a whitish edible truffle.</title>
        <authorList>
            <consortium name="DOE Joint Genome Institute"/>
            <person name="Murat C."/>
            <person name="Kuo A."/>
            <person name="Barry K.W."/>
            <person name="Clum A."/>
            <person name="Dockter R.B."/>
            <person name="Fauchery L."/>
            <person name="Iotti M."/>
            <person name="Kohler A."/>
            <person name="Labutti K."/>
            <person name="Lindquist E.A."/>
            <person name="Lipzen A."/>
            <person name="Ohm R.A."/>
            <person name="Wang M."/>
            <person name="Grigoriev I.V."/>
            <person name="Zambonelli A."/>
            <person name="Martin F.M."/>
        </authorList>
    </citation>
    <scope>NUCLEOTIDE SEQUENCE [LARGE SCALE GENOMIC DNA]</scope>
    <source>
        <strain evidence="2 3">Tbo3840</strain>
    </source>
</reference>
<sequence length="182" mass="20112">MNSHAGESHKRIDMGTVLVPYWKLGTSALVSPMDWGGLPPAKRQENKQIPLSIPDSLSPTPAIQFPHDVGPHDIVVHASDRLASPDPKICYLSPVGSGWFHESRDRFSTAKYNIKLPHDLPADRPLLSPRGTGSSVEIKTLRAQKKIKRKNAKSCRARIYASAIGYGLGYATIIFRTFFQPV</sequence>
<evidence type="ECO:0000313" key="2">
    <source>
        <dbReference type="EMBL" id="PUU83893.1"/>
    </source>
</evidence>
<accession>A0A2T7A849</accession>
<organism evidence="2 3">
    <name type="scientific">Tuber borchii</name>
    <name type="common">White truffle</name>
    <dbReference type="NCBI Taxonomy" id="42251"/>
    <lineage>
        <taxon>Eukaryota</taxon>
        <taxon>Fungi</taxon>
        <taxon>Dikarya</taxon>
        <taxon>Ascomycota</taxon>
        <taxon>Pezizomycotina</taxon>
        <taxon>Pezizomycetes</taxon>
        <taxon>Pezizales</taxon>
        <taxon>Tuberaceae</taxon>
        <taxon>Tuber</taxon>
    </lineage>
</organism>
<keyword evidence="1" id="KW-1133">Transmembrane helix</keyword>
<feature type="transmembrane region" description="Helical" evidence="1">
    <location>
        <begin position="159"/>
        <end position="179"/>
    </location>
</feature>
<keyword evidence="3" id="KW-1185">Reference proteome</keyword>
<comment type="caution">
    <text evidence="2">The sequence shown here is derived from an EMBL/GenBank/DDBJ whole genome shotgun (WGS) entry which is preliminary data.</text>
</comment>
<keyword evidence="1" id="KW-0812">Transmembrane</keyword>
<gene>
    <name evidence="2" type="ORF">B9Z19DRAFT_1104880</name>
</gene>
<evidence type="ECO:0000256" key="1">
    <source>
        <dbReference type="SAM" id="Phobius"/>
    </source>
</evidence>